<dbReference type="Proteomes" id="UP000568050">
    <property type="component" value="Unassembled WGS sequence"/>
</dbReference>
<feature type="region of interest" description="Disordered" evidence="1">
    <location>
        <begin position="226"/>
        <end position="261"/>
    </location>
</feature>
<dbReference type="PROSITE" id="PS51318">
    <property type="entry name" value="TAT"/>
    <property type="match status" value="1"/>
</dbReference>
<reference evidence="4 5" key="1">
    <citation type="submission" date="2020-08" db="EMBL/GenBank/DDBJ databases">
        <title>Sequencing the genomes of 1000 actinobacteria strains.</title>
        <authorList>
            <person name="Klenk H.-P."/>
        </authorList>
    </citation>
    <scope>NUCLEOTIDE SEQUENCE [LARGE SCALE GENOMIC DNA]</scope>
    <source>
        <strain evidence="4 5">DSM 23040</strain>
    </source>
</reference>
<keyword evidence="2" id="KW-1133">Transmembrane helix</keyword>
<feature type="transmembrane region" description="Helical" evidence="2">
    <location>
        <begin position="436"/>
        <end position="458"/>
    </location>
</feature>
<comment type="caution">
    <text evidence="4">The sequence shown here is derived from an EMBL/GenBank/DDBJ whole genome shotgun (WGS) entry which is preliminary data.</text>
</comment>
<accession>A0A839QTH7</accession>
<evidence type="ECO:0000256" key="1">
    <source>
        <dbReference type="SAM" id="MobiDB-lite"/>
    </source>
</evidence>
<dbReference type="RefSeq" id="WP_183376503.1">
    <property type="nucleotide sequence ID" value="NZ_CBCSFZ010000014.1"/>
</dbReference>
<feature type="compositionally biased region" description="Polar residues" evidence="1">
    <location>
        <begin position="330"/>
        <end position="339"/>
    </location>
</feature>
<keyword evidence="3" id="KW-0732">Signal</keyword>
<feature type="region of interest" description="Disordered" evidence="1">
    <location>
        <begin position="323"/>
        <end position="360"/>
    </location>
</feature>
<protein>
    <submittedName>
        <fullName evidence="4">Uncharacterized protein</fullName>
    </submittedName>
</protein>
<keyword evidence="2" id="KW-0472">Membrane</keyword>
<dbReference type="EMBL" id="JACHWP010000004">
    <property type="protein sequence ID" value="MBB3023372.1"/>
    <property type="molecule type" value="Genomic_DNA"/>
</dbReference>
<feature type="compositionally biased region" description="Low complexity" evidence="1">
    <location>
        <begin position="32"/>
        <end position="53"/>
    </location>
</feature>
<keyword evidence="2" id="KW-0812">Transmembrane</keyword>
<organism evidence="4 5">
    <name type="scientific">Helcobacillus massiliensis</name>
    <dbReference type="NCBI Taxonomy" id="521392"/>
    <lineage>
        <taxon>Bacteria</taxon>
        <taxon>Bacillati</taxon>
        <taxon>Actinomycetota</taxon>
        <taxon>Actinomycetes</taxon>
        <taxon>Micrococcales</taxon>
        <taxon>Dermabacteraceae</taxon>
        <taxon>Helcobacillus</taxon>
    </lineage>
</organism>
<dbReference type="AlphaFoldDB" id="A0A839QTH7"/>
<feature type="chain" id="PRO_5032629212" evidence="3">
    <location>
        <begin position="36"/>
        <end position="462"/>
    </location>
</feature>
<feature type="signal peptide" evidence="3">
    <location>
        <begin position="1"/>
        <end position="35"/>
    </location>
</feature>
<feature type="compositionally biased region" description="Basic and acidic residues" evidence="1">
    <location>
        <begin position="54"/>
        <end position="67"/>
    </location>
</feature>
<evidence type="ECO:0000313" key="5">
    <source>
        <dbReference type="Proteomes" id="UP000568050"/>
    </source>
</evidence>
<name>A0A839QTH7_9MICO</name>
<sequence>MSQPGSHRPPITRRPAAALTAALVLATASALPAAAAPTTAPRSASAPSAPAARSAKDAPAADDRGYEADGSPISGGSSFAGAPSVEPGRYLDSFTAGKDQGWGTMKETKHYRVTLKKGERLIVTGALVPTPSPKATPTTSDSVKSTIELTDGHGNDCAKWTSNGFSFPNIADAPQRATAVSTVAGTGEDGECEPGEFVAKVTREGNLKQSETMPMELVFAVEAPAPSPMPPEPEWDDEPAVPAPTAGSAKDDVTALGRSRNSAPILKPGSYVIELRPGETRLAGVDVNEGQRLSWSISPLDAGEVEGTWDEVEVMMLNPLGQEVYDPDENASTTVNLDSSTDDYRGSAMPTPVTLGNQRTDADKEQASNWLGGTHTLQLSTKADPEDEPNTAKPRRVVLTLAVDGTAGENADVDYGKTRAEQEQAVSRATWLRRGLFVGAGVLGLVAVGSGIAAITALRRRS</sequence>
<evidence type="ECO:0000313" key="4">
    <source>
        <dbReference type="EMBL" id="MBB3023372.1"/>
    </source>
</evidence>
<keyword evidence="5" id="KW-1185">Reference proteome</keyword>
<gene>
    <name evidence="4" type="ORF">FHX50_001664</name>
</gene>
<proteinExistence type="predicted"/>
<evidence type="ECO:0000256" key="2">
    <source>
        <dbReference type="SAM" id="Phobius"/>
    </source>
</evidence>
<feature type="region of interest" description="Disordered" evidence="1">
    <location>
        <begin position="32"/>
        <end position="84"/>
    </location>
</feature>
<evidence type="ECO:0000256" key="3">
    <source>
        <dbReference type="SAM" id="SignalP"/>
    </source>
</evidence>
<dbReference type="InterPro" id="IPR006311">
    <property type="entry name" value="TAT_signal"/>
</dbReference>